<dbReference type="PROSITE" id="PS51257">
    <property type="entry name" value="PROKAR_LIPOPROTEIN"/>
    <property type="match status" value="1"/>
</dbReference>
<dbReference type="Proteomes" id="UP000663923">
    <property type="component" value="Chromosome"/>
</dbReference>
<evidence type="ECO:0008006" key="4">
    <source>
        <dbReference type="Google" id="ProtNLM"/>
    </source>
</evidence>
<feature type="chain" id="PRO_5046562947" description="Lipoprotein" evidence="1">
    <location>
        <begin position="20"/>
        <end position="172"/>
    </location>
</feature>
<organism evidence="2 3">
    <name type="scientific">Parasphingorhabdus cellanae</name>
    <dbReference type="NCBI Taxonomy" id="2806553"/>
    <lineage>
        <taxon>Bacteria</taxon>
        <taxon>Pseudomonadati</taxon>
        <taxon>Pseudomonadota</taxon>
        <taxon>Alphaproteobacteria</taxon>
        <taxon>Sphingomonadales</taxon>
        <taxon>Sphingomonadaceae</taxon>
        <taxon>Parasphingorhabdus</taxon>
    </lineage>
</organism>
<dbReference type="EMBL" id="CP071794">
    <property type="protein sequence ID" value="QTD55075.1"/>
    <property type="molecule type" value="Genomic_DNA"/>
</dbReference>
<sequence length="172" mass="18417">MKLSTFLVPALGLSLSACAMQSGDFPSLSKRAYEDGTAIDEPVAPSAQEIDALPAALKKAVDAAVRQSNAAHQVFLADLPKVKQTISAARGASPSSESWVVAQMQLSSLEMDRSPSISALADIDSLYMQRLDQEFAGEEKGAAALIAKSRQQIEAQVSLQQDEIEKLKSRIR</sequence>
<keyword evidence="1" id="KW-0732">Signal</keyword>
<keyword evidence="3" id="KW-1185">Reference proteome</keyword>
<reference evidence="2 3" key="1">
    <citation type="submission" date="2021-03" db="EMBL/GenBank/DDBJ databases">
        <title>Complete genome of Parasphingorhabdus_sp.JHSY0214.</title>
        <authorList>
            <person name="Yoo J.H."/>
            <person name="Bae J.W."/>
        </authorList>
    </citation>
    <scope>NUCLEOTIDE SEQUENCE [LARGE SCALE GENOMIC DNA]</scope>
    <source>
        <strain evidence="2 3">JHSY0214</strain>
    </source>
</reference>
<evidence type="ECO:0000313" key="3">
    <source>
        <dbReference type="Proteomes" id="UP000663923"/>
    </source>
</evidence>
<gene>
    <name evidence="2" type="ORF">J4G78_12675</name>
</gene>
<evidence type="ECO:0000256" key="1">
    <source>
        <dbReference type="SAM" id="SignalP"/>
    </source>
</evidence>
<evidence type="ECO:0000313" key="2">
    <source>
        <dbReference type="EMBL" id="QTD55075.1"/>
    </source>
</evidence>
<feature type="signal peptide" evidence="1">
    <location>
        <begin position="1"/>
        <end position="19"/>
    </location>
</feature>
<name>A0ABX7T0L6_9SPHN</name>
<accession>A0ABX7T0L6</accession>
<proteinExistence type="predicted"/>
<dbReference type="RefSeq" id="WP_207986901.1">
    <property type="nucleotide sequence ID" value="NZ_CP071794.1"/>
</dbReference>
<protein>
    <recommendedName>
        <fullName evidence="4">Lipoprotein</fullName>
    </recommendedName>
</protein>